<dbReference type="InterPro" id="IPR011006">
    <property type="entry name" value="CheY-like_superfamily"/>
</dbReference>
<evidence type="ECO:0000256" key="6">
    <source>
        <dbReference type="PROSITE-ProRule" id="PRU00169"/>
    </source>
</evidence>
<evidence type="ECO:0000259" key="9">
    <source>
        <dbReference type="PROSITE" id="PS51755"/>
    </source>
</evidence>
<dbReference type="GO" id="GO:0005829">
    <property type="term" value="C:cytosol"/>
    <property type="evidence" value="ECO:0007669"/>
    <property type="project" value="TreeGrafter"/>
</dbReference>
<dbReference type="GO" id="GO:0032993">
    <property type="term" value="C:protein-DNA complex"/>
    <property type="evidence" value="ECO:0007669"/>
    <property type="project" value="TreeGrafter"/>
</dbReference>
<dbReference type="PANTHER" id="PTHR48111">
    <property type="entry name" value="REGULATOR OF RPOS"/>
    <property type="match status" value="1"/>
</dbReference>
<dbReference type="Proteomes" id="UP000501802">
    <property type="component" value="Chromosome"/>
</dbReference>
<evidence type="ECO:0000256" key="3">
    <source>
        <dbReference type="ARBA" id="ARBA00023015"/>
    </source>
</evidence>
<evidence type="ECO:0000259" key="8">
    <source>
        <dbReference type="PROSITE" id="PS50110"/>
    </source>
</evidence>
<dbReference type="Pfam" id="PF00486">
    <property type="entry name" value="Trans_reg_C"/>
    <property type="match status" value="1"/>
</dbReference>
<name>A0A6G9AMJ5_9BACT</name>
<evidence type="ECO:0000313" key="11">
    <source>
        <dbReference type="Proteomes" id="UP000501802"/>
    </source>
</evidence>
<keyword evidence="3" id="KW-0805">Transcription regulation</keyword>
<dbReference type="InterPro" id="IPR001789">
    <property type="entry name" value="Sig_transdc_resp-reg_receiver"/>
</dbReference>
<evidence type="ECO:0000256" key="4">
    <source>
        <dbReference type="ARBA" id="ARBA00023125"/>
    </source>
</evidence>
<evidence type="ECO:0000256" key="1">
    <source>
        <dbReference type="ARBA" id="ARBA00022553"/>
    </source>
</evidence>
<keyword evidence="5" id="KW-0804">Transcription</keyword>
<dbReference type="Gene3D" id="3.40.50.2300">
    <property type="match status" value="1"/>
</dbReference>
<gene>
    <name evidence="10" type="ORF">G8759_13150</name>
</gene>
<evidence type="ECO:0000313" key="10">
    <source>
        <dbReference type="EMBL" id="QIP13505.1"/>
    </source>
</evidence>
<keyword evidence="1 6" id="KW-0597">Phosphoprotein</keyword>
<dbReference type="PROSITE" id="PS51755">
    <property type="entry name" value="OMPR_PHOB"/>
    <property type="match status" value="1"/>
</dbReference>
<dbReference type="PANTHER" id="PTHR48111:SF22">
    <property type="entry name" value="REGULATOR OF RPOS"/>
    <property type="match status" value="1"/>
</dbReference>
<dbReference type="SUPFAM" id="SSF52172">
    <property type="entry name" value="CheY-like"/>
    <property type="match status" value="1"/>
</dbReference>
<evidence type="ECO:0000256" key="7">
    <source>
        <dbReference type="PROSITE-ProRule" id="PRU01091"/>
    </source>
</evidence>
<dbReference type="SMART" id="SM00448">
    <property type="entry name" value="REC"/>
    <property type="match status" value="1"/>
</dbReference>
<dbReference type="SMART" id="SM00862">
    <property type="entry name" value="Trans_reg_C"/>
    <property type="match status" value="1"/>
</dbReference>
<dbReference type="RefSeq" id="WP_167208633.1">
    <property type="nucleotide sequence ID" value="NZ_CP050063.1"/>
</dbReference>
<accession>A0A6G9AMJ5</accession>
<dbReference type="PROSITE" id="PS50110">
    <property type="entry name" value="RESPONSE_REGULATORY"/>
    <property type="match status" value="1"/>
</dbReference>
<dbReference type="EMBL" id="CP050063">
    <property type="protein sequence ID" value="QIP13505.1"/>
    <property type="molecule type" value="Genomic_DNA"/>
</dbReference>
<feature type="DNA-binding region" description="OmpR/PhoB-type" evidence="7">
    <location>
        <begin position="131"/>
        <end position="229"/>
    </location>
</feature>
<sequence length="232" mass="26331">MSAKKILIVEDDRRIAQNISRGLQDEGYTTEVVYEGLNGRQAALQPGIDLLILDLNLPGLNGFEVCRSVRAERPTLPIIILSALGEIEDKVEGLALGADDYLVKPFDFRELIARVATCFRRLAISSSIENEEIWQVANLTVNTTTKEVRRGDTIIDLTAREFALLEFMIRNRGRVLPKADIAETVWSLNFDPGTNVVEVYINYLRRKIDRDFEPKLIHTRPGMGYVLKEERE</sequence>
<feature type="domain" description="Response regulatory" evidence="8">
    <location>
        <begin position="5"/>
        <end position="119"/>
    </location>
</feature>
<keyword evidence="11" id="KW-1185">Reference proteome</keyword>
<evidence type="ECO:0000256" key="2">
    <source>
        <dbReference type="ARBA" id="ARBA00023012"/>
    </source>
</evidence>
<feature type="domain" description="OmpR/PhoB-type" evidence="9">
    <location>
        <begin position="131"/>
        <end position="229"/>
    </location>
</feature>
<reference evidence="10 11" key="1">
    <citation type="submission" date="2020-03" db="EMBL/GenBank/DDBJ databases">
        <authorList>
            <person name="Kim M.K."/>
        </authorList>
    </citation>
    <scope>NUCLEOTIDE SEQUENCE [LARGE SCALE GENOMIC DNA]</scope>
    <source>
        <strain evidence="10 11">BT328</strain>
    </source>
</reference>
<feature type="modified residue" description="4-aspartylphosphate" evidence="6">
    <location>
        <position position="54"/>
    </location>
</feature>
<dbReference type="InterPro" id="IPR001867">
    <property type="entry name" value="OmpR/PhoB-type_DNA-bd"/>
</dbReference>
<dbReference type="Gene3D" id="1.10.10.10">
    <property type="entry name" value="Winged helix-like DNA-binding domain superfamily/Winged helix DNA-binding domain"/>
    <property type="match status" value="1"/>
</dbReference>
<dbReference type="AlphaFoldDB" id="A0A6G9AMJ5"/>
<dbReference type="GO" id="GO:0000156">
    <property type="term" value="F:phosphorelay response regulator activity"/>
    <property type="evidence" value="ECO:0007669"/>
    <property type="project" value="TreeGrafter"/>
</dbReference>
<dbReference type="InterPro" id="IPR036388">
    <property type="entry name" value="WH-like_DNA-bd_sf"/>
</dbReference>
<dbReference type="CDD" id="cd00383">
    <property type="entry name" value="trans_reg_C"/>
    <property type="match status" value="1"/>
</dbReference>
<dbReference type="InterPro" id="IPR039420">
    <property type="entry name" value="WalR-like"/>
</dbReference>
<dbReference type="KEGG" id="spib:G8759_13150"/>
<keyword evidence="2" id="KW-0902">Two-component regulatory system</keyword>
<keyword evidence="4 7" id="KW-0238">DNA-binding</keyword>
<evidence type="ECO:0000256" key="5">
    <source>
        <dbReference type="ARBA" id="ARBA00023163"/>
    </source>
</evidence>
<organism evidence="10 11">
    <name type="scientific">Spirosoma aureum</name>
    <dbReference type="NCBI Taxonomy" id="2692134"/>
    <lineage>
        <taxon>Bacteria</taxon>
        <taxon>Pseudomonadati</taxon>
        <taxon>Bacteroidota</taxon>
        <taxon>Cytophagia</taxon>
        <taxon>Cytophagales</taxon>
        <taxon>Cytophagaceae</taxon>
        <taxon>Spirosoma</taxon>
    </lineage>
</organism>
<protein>
    <submittedName>
        <fullName evidence="10">Response regulator transcription factor</fullName>
    </submittedName>
</protein>
<dbReference type="Pfam" id="PF00072">
    <property type="entry name" value="Response_reg"/>
    <property type="match status" value="1"/>
</dbReference>
<dbReference type="GO" id="GO:0000976">
    <property type="term" value="F:transcription cis-regulatory region binding"/>
    <property type="evidence" value="ECO:0007669"/>
    <property type="project" value="TreeGrafter"/>
</dbReference>
<dbReference type="Gene3D" id="6.10.250.690">
    <property type="match status" value="1"/>
</dbReference>
<dbReference type="GO" id="GO:0006355">
    <property type="term" value="P:regulation of DNA-templated transcription"/>
    <property type="evidence" value="ECO:0007669"/>
    <property type="project" value="InterPro"/>
</dbReference>
<proteinExistence type="predicted"/>
<dbReference type="FunFam" id="1.10.10.10:FF:000005">
    <property type="entry name" value="Two-component system response regulator"/>
    <property type="match status" value="1"/>
</dbReference>